<dbReference type="InterPro" id="IPR011437">
    <property type="entry name" value="DUF1540"/>
</dbReference>
<dbReference type="Proteomes" id="UP000192790">
    <property type="component" value="Unassembled WGS sequence"/>
</dbReference>
<dbReference type="AlphaFoldDB" id="A0A1W1YU48"/>
<name>A0A1W1YU48_9FIRM</name>
<dbReference type="OrthoDB" id="1863121at2"/>
<evidence type="ECO:0000259" key="1">
    <source>
        <dbReference type="Pfam" id="PF07561"/>
    </source>
</evidence>
<reference evidence="2 3" key="1">
    <citation type="submission" date="2017-04" db="EMBL/GenBank/DDBJ databases">
        <authorList>
            <person name="Afonso C.L."/>
            <person name="Miller P.J."/>
            <person name="Scott M.A."/>
            <person name="Spackman E."/>
            <person name="Goraichik I."/>
            <person name="Dimitrov K.M."/>
            <person name="Suarez D.L."/>
            <person name="Swayne D.E."/>
        </authorList>
    </citation>
    <scope>NUCLEOTIDE SEQUENCE [LARGE SCALE GENOMIC DNA]</scope>
    <source>
        <strain evidence="2 3">DSM 12816</strain>
    </source>
</reference>
<evidence type="ECO:0000313" key="3">
    <source>
        <dbReference type="Proteomes" id="UP000192790"/>
    </source>
</evidence>
<sequence length="90" mass="10262">MEERFPKDRLWNGDMNSYYFPVDTIAAMNAGANPYEQYTSARSRIDQVSCNVESCMYHSEDDLCMAHGITVGPENARTEGETLCATYRHK</sequence>
<organism evidence="2 3">
    <name type="scientific">Papillibacter cinnamivorans DSM 12816</name>
    <dbReference type="NCBI Taxonomy" id="1122930"/>
    <lineage>
        <taxon>Bacteria</taxon>
        <taxon>Bacillati</taxon>
        <taxon>Bacillota</taxon>
        <taxon>Clostridia</taxon>
        <taxon>Eubacteriales</taxon>
        <taxon>Oscillospiraceae</taxon>
        <taxon>Papillibacter</taxon>
    </lineage>
</organism>
<dbReference type="Pfam" id="PF07561">
    <property type="entry name" value="DUF1540"/>
    <property type="match status" value="1"/>
</dbReference>
<dbReference type="RefSeq" id="WP_084233283.1">
    <property type="nucleotide sequence ID" value="NZ_FWXW01000001.1"/>
</dbReference>
<accession>A0A1W1YU48</accession>
<proteinExistence type="predicted"/>
<dbReference type="EMBL" id="FWXW01000001">
    <property type="protein sequence ID" value="SMC39730.1"/>
    <property type="molecule type" value="Genomic_DNA"/>
</dbReference>
<feature type="domain" description="DUF1540" evidence="1">
    <location>
        <begin position="48"/>
        <end position="87"/>
    </location>
</feature>
<gene>
    <name evidence="2" type="ORF">SAMN02745168_0663</name>
</gene>
<keyword evidence="3" id="KW-1185">Reference proteome</keyword>
<evidence type="ECO:0000313" key="2">
    <source>
        <dbReference type="EMBL" id="SMC39730.1"/>
    </source>
</evidence>
<protein>
    <recommendedName>
        <fullName evidence="1">DUF1540 domain-containing protein</fullName>
    </recommendedName>
</protein>